<sequence>MRQGELSFATYHSTLTHPWQQLDTYRTHKPYIPEELVTYQKDTENERVYEFLAGLNPKFDQIQVQVLGIVQFPTLREAYNMVQHEETHRNSMLPSGPPDRSALVTMSRPSLFVPDSINNQVDKVVRHCDHCNKDNHTRETCFKLHGEVDPVVGVVDSILGVDPPLRPISLTVQLVLIQLLFLILLQSYPPIRSVLFSV</sequence>
<proteinExistence type="predicted"/>
<dbReference type="InParanoid" id="A0A1Q3D7R1"/>
<comment type="caution">
    <text evidence="1">The sequence shown here is derived from an EMBL/GenBank/DDBJ whole genome shotgun (WGS) entry which is preliminary data.</text>
</comment>
<reference evidence="2" key="1">
    <citation type="submission" date="2016-04" db="EMBL/GenBank/DDBJ databases">
        <title>Cephalotus genome sequencing.</title>
        <authorList>
            <person name="Fukushima K."/>
            <person name="Hasebe M."/>
            <person name="Fang X."/>
        </authorList>
    </citation>
    <scope>NUCLEOTIDE SEQUENCE [LARGE SCALE GENOMIC DNA]</scope>
    <source>
        <strain evidence="2">cv. St1</strain>
    </source>
</reference>
<dbReference type="EMBL" id="BDDD01004769">
    <property type="protein sequence ID" value="GAV88298.1"/>
    <property type="molecule type" value="Genomic_DNA"/>
</dbReference>
<dbReference type="OrthoDB" id="1746033at2759"/>
<protein>
    <recommendedName>
        <fullName evidence="3">UBN2_3 domain-containing protein</fullName>
    </recommendedName>
</protein>
<dbReference type="PANTHER" id="PTHR34222:SF98">
    <property type="match status" value="1"/>
</dbReference>
<name>A0A1Q3D7R1_CEPFO</name>
<gene>
    <name evidence="1" type="ORF">CFOL_v3_31721</name>
</gene>
<keyword evidence="2" id="KW-1185">Reference proteome</keyword>
<evidence type="ECO:0000313" key="1">
    <source>
        <dbReference type="EMBL" id="GAV88298.1"/>
    </source>
</evidence>
<organism evidence="1 2">
    <name type="scientific">Cephalotus follicularis</name>
    <name type="common">Albany pitcher plant</name>
    <dbReference type="NCBI Taxonomy" id="3775"/>
    <lineage>
        <taxon>Eukaryota</taxon>
        <taxon>Viridiplantae</taxon>
        <taxon>Streptophyta</taxon>
        <taxon>Embryophyta</taxon>
        <taxon>Tracheophyta</taxon>
        <taxon>Spermatophyta</taxon>
        <taxon>Magnoliopsida</taxon>
        <taxon>eudicotyledons</taxon>
        <taxon>Gunneridae</taxon>
        <taxon>Pentapetalae</taxon>
        <taxon>rosids</taxon>
        <taxon>fabids</taxon>
        <taxon>Oxalidales</taxon>
        <taxon>Cephalotaceae</taxon>
        <taxon>Cephalotus</taxon>
    </lineage>
</organism>
<dbReference type="AlphaFoldDB" id="A0A1Q3D7R1"/>
<evidence type="ECO:0000313" key="2">
    <source>
        <dbReference type="Proteomes" id="UP000187406"/>
    </source>
</evidence>
<evidence type="ECO:0008006" key="3">
    <source>
        <dbReference type="Google" id="ProtNLM"/>
    </source>
</evidence>
<dbReference type="Proteomes" id="UP000187406">
    <property type="component" value="Unassembled WGS sequence"/>
</dbReference>
<accession>A0A1Q3D7R1</accession>
<dbReference type="PANTHER" id="PTHR34222">
    <property type="entry name" value="GAG_PRE-INTEGRS DOMAIN-CONTAINING PROTEIN"/>
    <property type="match status" value="1"/>
</dbReference>